<dbReference type="AlphaFoldDB" id="A0A4R6BVB6"/>
<dbReference type="OrthoDB" id="9801098at2"/>
<dbReference type="InterPro" id="IPR005269">
    <property type="entry name" value="LOG"/>
</dbReference>
<organism evidence="3 4">
    <name type="scientific">Macrococcus lamae</name>
    <dbReference type="NCBI Taxonomy" id="198484"/>
    <lineage>
        <taxon>Bacteria</taxon>
        <taxon>Bacillati</taxon>
        <taxon>Bacillota</taxon>
        <taxon>Bacilli</taxon>
        <taxon>Bacillales</taxon>
        <taxon>Staphylococcaceae</taxon>
        <taxon>Macrococcus</taxon>
    </lineage>
</organism>
<dbReference type="RefSeq" id="WP_133443394.1">
    <property type="nucleotide sequence ID" value="NZ_SCWB01000005.1"/>
</dbReference>
<keyword evidence="2" id="KW-0378">Hydrolase</keyword>
<dbReference type="Gene3D" id="3.40.50.450">
    <property type="match status" value="1"/>
</dbReference>
<dbReference type="Proteomes" id="UP000294802">
    <property type="component" value="Unassembled WGS sequence"/>
</dbReference>
<proteinExistence type="inferred from homology"/>
<gene>
    <name evidence="3" type="ORF">ERX29_03935</name>
</gene>
<sequence length="188" mass="20849">MKTVAVFCGSRTGAPVYEKNAERLGEYLASQGITLVYGGGKVGLMGIIADSVLTHGGEVIGVIPEFLHSREIAHTGITQLHIVETMHERKKMMADMADGFIMMPGGAGTLEEFFEVFTWAQIGLHRKPIGVLNTAGFYDSLRLMLSDISKQGFIDSHQLNIALFNDHPRELINEMNHYKHVPTKRYDS</sequence>
<dbReference type="GO" id="GO:0009691">
    <property type="term" value="P:cytokinin biosynthetic process"/>
    <property type="evidence" value="ECO:0007669"/>
    <property type="project" value="UniProtKB-UniRule"/>
</dbReference>
<reference evidence="3 4" key="1">
    <citation type="submission" date="2019-01" db="EMBL/GenBank/DDBJ databases">
        <title>Draft genome sequences of the type strains of six Macrococcus species.</title>
        <authorList>
            <person name="Mazhar S."/>
            <person name="Altermann E."/>
            <person name="Hill C."/>
            <person name="Mcauliffe O."/>
        </authorList>
    </citation>
    <scope>NUCLEOTIDE SEQUENCE [LARGE SCALE GENOMIC DNA]</scope>
    <source>
        <strain evidence="3 4">CCM4815</strain>
    </source>
</reference>
<dbReference type="PANTHER" id="PTHR31223">
    <property type="entry name" value="LOG FAMILY PROTEIN YJL055W"/>
    <property type="match status" value="1"/>
</dbReference>
<dbReference type="InterPro" id="IPR031100">
    <property type="entry name" value="LOG_fam"/>
</dbReference>
<comment type="similarity">
    <text evidence="1 2">Belongs to the LOG family.</text>
</comment>
<dbReference type="GO" id="GO:0005829">
    <property type="term" value="C:cytosol"/>
    <property type="evidence" value="ECO:0007669"/>
    <property type="project" value="TreeGrafter"/>
</dbReference>
<keyword evidence="4" id="KW-1185">Reference proteome</keyword>
<dbReference type="PANTHER" id="PTHR31223:SF70">
    <property type="entry name" value="LOG FAMILY PROTEIN YJL055W"/>
    <property type="match status" value="1"/>
</dbReference>
<dbReference type="GO" id="GO:0016799">
    <property type="term" value="F:hydrolase activity, hydrolyzing N-glycosyl compounds"/>
    <property type="evidence" value="ECO:0007669"/>
    <property type="project" value="TreeGrafter"/>
</dbReference>
<evidence type="ECO:0000256" key="2">
    <source>
        <dbReference type="RuleBase" id="RU363015"/>
    </source>
</evidence>
<accession>A0A4R6BVB6</accession>
<dbReference type="Pfam" id="PF03641">
    <property type="entry name" value="Lysine_decarbox"/>
    <property type="match status" value="1"/>
</dbReference>
<evidence type="ECO:0000313" key="3">
    <source>
        <dbReference type="EMBL" id="TDM12224.1"/>
    </source>
</evidence>
<evidence type="ECO:0000256" key="1">
    <source>
        <dbReference type="ARBA" id="ARBA00006763"/>
    </source>
</evidence>
<protein>
    <recommendedName>
        <fullName evidence="2">Cytokinin riboside 5'-monophosphate phosphoribohydrolase</fullName>
        <ecNumber evidence="2">3.2.2.n1</ecNumber>
    </recommendedName>
</protein>
<keyword evidence="2" id="KW-0203">Cytokinin biosynthesis</keyword>
<comment type="caution">
    <text evidence="3">The sequence shown here is derived from an EMBL/GenBank/DDBJ whole genome shotgun (WGS) entry which is preliminary data.</text>
</comment>
<dbReference type="SUPFAM" id="SSF102405">
    <property type="entry name" value="MCP/YpsA-like"/>
    <property type="match status" value="1"/>
</dbReference>
<dbReference type="EMBL" id="SCWB01000005">
    <property type="protein sequence ID" value="TDM12224.1"/>
    <property type="molecule type" value="Genomic_DNA"/>
</dbReference>
<evidence type="ECO:0000313" key="4">
    <source>
        <dbReference type="Proteomes" id="UP000294802"/>
    </source>
</evidence>
<dbReference type="EC" id="3.2.2.n1" evidence="2"/>
<name>A0A4R6BVB6_9STAP</name>
<dbReference type="NCBIfam" id="TIGR00730">
    <property type="entry name" value="Rossman fold protein, TIGR00730 family"/>
    <property type="match status" value="1"/>
</dbReference>